<name>A0A7X6BJQ8_9BACT</name>
<dbReference type="Gene3D" id="3.30.70.20">
    <property type="match status" value="1"/>
</dbReference>
<feature type="domain" description="4Fe-4S ferredoxin-type" evidence="4">
    <location>
        <begin position="40"/>
        <end position="71"/>
    </location>
</feature>
<dbReference type="SUPFAM" id="SSF54862">
    <property type="entry name" value="4Fe-4S ferredoxins"/>
    <property type="match status" value="1"/>
</dbReference>
<dbReference type="InterPro" id="IPR007516">
    <property type="entry name" value="Co_F420_Hydgase/DH_bsu_N"/>
</dbReference>
<reference evidence="6 8" key="1">
    <citation type="submission" date="2019-09" db="EMBL/GenBank/DDBJ databases">
        <title>Butyricimonas paravirosa DSM 105722 (=214-4 = JCM 18677 = CCUG 65563).</title>
        <authorList>
            <person name="Le Roy T."/>
            <person name="Cani P.D."/>
        </authorList>
    </citation>
    <scope>NUCLEOTIDE SEQUENCE [LARGE SCALE GENOMIC DNA]</scope>
    <source>
        <strain evidence="6 8">DSM 105722</strain>
    </source>
</reference>
<dbReference type="EC" id="1.12.98.1" evidence="5"/>
<dbReference type="PANTHER" id="PTHR31332">
    <property type="entry name" value="7-HYDROXYMETHYL CHLOROPHYLL A REDUCTASE, CHLOROPLASTIC"/>
    <property type="match status" value="1"/>
</dbReference>
<dbReference type="GO" id="GO:0051536">
    <property type="term" value="F:iron-sulfur cluster binding"/>
    <property type="evidence" value="ECO:0007669"/>
    <property type="project" value="UniProtKB-KW"/>
</dbReference>
<dbReference type="InterPro" id="IPR017900">
    <property type="entry name" value="4Fe4S_Fe_S_CS"/>
</dbReference>
<dbReference type="Proteomes" id="UP001302374">
    <property type="component" value="Chromosome"/>
</dbReference>
<proteinExistence type="predicted"/>
<dbReference type="InterPro" id="IPR045220">
    <property type="entry name" value="FRHB/FDHB/HCAR-like"/>
</dbReference>
<sequence>MNRKTIKDIVGSNLCTGCGACTTVCCKSCISIEKTNIGRLYAKINDNLCIKCGQCFRVCPNFNEKLPYNQSDLFLGTVIDTYIGKSLNKVVYNNSQSGGLVTEILWFLFETQKIDAAIVCKMDVGKITKASAYVVEKKEQLLDFQGSCYIPVDVLSILNTISIYKSVAIVGTGCHIDGLISLQTNGFYVNIKYKIGLICDKVLSSTICDVLLYDKKGLKLDKKIFFRKKNIMVNGKFYSYKDAPIVIQYENGTQTVVPAIQRHIMKDFLTSPRCYLCHNKLNLLADLVCGDPWGMKGADLQYGESLVMVRSDVGKRIIQEMQEMQKINIRYSSIEDVIRGQAITRKERQTKDVLYIYRKKGWNIPVYMQRLLSLKSQTQDVKLKRIIRNYLLLERHSSFYIIRVLQLKLLVYLLKQKCVLFIKLICKLK</sequence>
<dbReference type="PROSITE" id="PS00198">
    <property type="entry name" value="4FE4S_FER_1"/>
    <property type="match status" value="1"/>
</dbReference>
<dbReference type="PANTHER" id="PTHR31332:SF0">
    <property type="entry name" value="7-HYDROXYMETHYL CHLOROPHYLL A REDUCTASE, CHLOROPLASTIC"/>
    <property type="match status" value="1"/>
</dbReference>
<feature type="domain" description="4Fe-4S ferredoxin-type" evidence="4">
    <location>
        <begin position="6"/>
        <end position="35"/>
    </location>
</feature>
<dbReference type="GeneID" id="86893595"/>
<evidence type="ECO:0000256" key="3">
    <source>
        <dbReference type="ARBA" id="ARBA00023014"/>
    </source>
</evidence>
<keyword evidence="2" id="KW-0408">Iron</keyword>
<dbReference type="EMBL" id="CP043839">
    <property type="protein sequence ID" value="WOF14365.1"/>
    <property type="molecule type" value="Genomic_DNA"/>
</dbReference>
<reference evidence="5 7" key="2">
    <citation type="submission" date="2020-03" db="EMBL/GenBank/DDBJ databases">
        <title>Genomic Encyclopedia of Type Strains, Phase IV (KMG-IV): sequencing the most valuable type-strain genomes for metagenomic binning, comparative biology and taxonomic classification.</title>
        <authorList>
            <person name="Goeker M."/>
        </authorList>
    </citation>
    <scope>NUCLEOTIDE SEQUENCE [LARGE SCALE GENOMIC DNA]</scope>
    <source>
        <strain evidence="5 7">DSM 105722</strain>
    </source>
</reference>
<dbReference type="Proteomes" id="UP000576368">
    <property type="component" value="Unassembled WGS sequence"/>
</dbReference>
<dbReference type="InterPro" id="IPR017896">
    <property type="entry name" value="4Fe4S_Fe-S-bd"/>
</dbReference>
<keyword evidence="8" id="KW-1185">Reference proteome</keyword>
<dbReference type="EMBL" id="JAATLI010000005">
    <property type="protein sequence ID" value="NJC17908.1"/>
    <property type="molecule type" value="Genomic_DNA"/>
</dbReference>
<protein>
    <submittedName>
        <fullName evidence="5">Coenzyme F420 hydrogenase subunit beta</fullName>
        <ecNumber evidence="5">1.12.98.1</ecNumber>
    </submittedName>
</protein>
<keyword evidence="3" id="KW-0411">Iron-sulfur</keyword>
<dbReference type="GO" id="GO:0052592">
    <property type="term" value="F:oxidoreductase activity, acting on CH or CH2 groups, with an iron-sulfur protein as acceptor"/>
    <property type="evidence" value="ECO:0007669"/>
    <property type="project" value="TreeGrafter"/>
</dbReference>
<evidence type="ECO:0000313" key="6">
    <source>
        <dbReference type="EMBL" id="WOF14365.1"/>
    </source>
</evidence>
<evidence type="ECO:0000259" key="4">
    <source>
        <dbReference type="PROSITE" id="PS51379"/>
    </source>
</evidence>
<dbReference type="Pfam" id="PF04432">
    <property type="entry name" value="FrhB_FdhB_C"/>
    <property type="match status" value="1"/>
</dbReference>
<dbReference type="Pfam" id="PF12838">
    <property type="entry name" value="Fer4_7"/>
    <property type="match status" value="1"/>
</dbReference>
<keyword evidence="1" id="KW-0479">Metal-binding</keyword>
<accession>A0A7X6BJQ8</accession>
<dbReference type="InterPro" id="IPR007525">
    <property type="entry name" value="FrhB_FdhB_C"/>
</dbReference>
<keyword evidence="5" id="KW-0560">Oxidoreductase</keyword>
<organism evidence="5 7">
    <name type="scientific">Butyricimonas paravirosa</name>
    <dbReference type="NCBI Taxonomy" id="1472417"/>
    <lineage>
        <taxon>Bacteria</taxon>
        <taxon>Pseudomonadati</taxon>
        <taxon>Bacteroidota</taxon>
        <taxon>Bacteroidia</taxon>
        <taxon>Bacteroidales</taxon>
        <taxon>Odoribacteraceae</taxon>
        <taxon>Butyricimonas</taxon>
    </lineage>
</organism>
<dbReference type="PROSITE" id="PS51379">
    <property type="entry name" value="4FE4S_FER_2"/>
    <property type="match status" value="2"/>
</dbReference>
<gene>
    <name evidence="6" type="ORF">F1644_19830</name>
    <name evidence="5" type="ORF">GGR15_001525</name>
</gene>
<evidence type="ECO:0000313" key="8">
    <source>
        <dbReference type="Proteomes" id="UP001302374"/>
    </source>
</evidence>
<evidence type="ECO:0000313" key="5">
    <source>
        <dbReference type="EMBL" id="NJC17908.1"/>
    </source>
</evidence>
<evidence type="ECO:0000256" key="1">
    <source>
        <dbReference type="ARBA" id="ARBA00022723"/>
    </source>
</evidence>
<dbReference type="Pfam" id="PF04422">
    <property type="entry name" value="FrhB_FdhB_N"/>
    <property type="match status" value="1"/>
</dbReference>
<dbReference type="GO" id="GO:0046872">
    <property type="term" value="F:metal ion binding"/>
    <property type="evidence" value="ECO:0007669"/>
    <property type="project" value="UniProtKB-KW"/>
</dbReference>
<dbReference type="GO" id="GO:0050454">
    <property type="term" value="F:coenzyme F420 hydrogenase activity"/>
    <property type="evidence" value="ECO:0007669"/>
    <property type="project" value="UniProtKB-EC"/>
</dbReference>
<dbReference type="RefSeq" id="WP_168044232.1">
    <property type="nucleotide sequence ID" value="NZ_BMPA01000006.1"/>
</dbReference>
<evidence type="ECO:0000313" key="7">
    <source>
        <dbReference type="Proteomes" id="UP000576368"/>
    </source>
</evidence>
<evidence type="ECO:0000256" key="2">
    <source>
        <dbReference type="ARBA" id="ARBA00023004"/>
    </source>
</evidence>
<dbReference type="AlphaFoldDB" id="A0A7X6BJQ8"/>